<dbReference type="Gene3D" id="3.40.640.10">
    <property type="entry name" value="Type I PLP-dependent aspartate aminotransferase-like (Major domain)"/>
    <property type="match status" value="1"/>
</dbReference>
<dbReference type="SUPFAM" id="SSF53383">
    <property type="entry name" value="PLP-dependent transferases"/>
    <property type="match status" value="1"/>
</dbReference>
<comment type="pathway">
    <text evidence="2">Lipid metabolism; sphingolipid metabolism.</text>
</comment>
<dbReference type="AlphaFoldDB" id="A0AAV1SET1"/>
<dbReference type="InterPro" id="IPR015422">
    <property type="entry name" value="PyrdxlP-dep_Trfase_small"/>
</dbReference>
<dbReference type="InterPro" id="IPR015424">
    <property type="entry name" value="PyrdxlP-dep_Trfase"/>
</dbReference>
<keyword evidence="10" id="KW-0012">Acyltransferase</keyword>
<evidence type="ECO:0000256" key="5">
    <source>
        <dbReference type="ARBA" id="ARBA00013220"/>
    </source>
</evidence>
<dbReference type="Pfam" id="PF00155">
    <property type="entry name" value="Aminotran_1_2"/>
    <property type="match status" value="1"/>
</dbReference>
<keyword evidence="8" id="KW-0746">Sphingolipid metabolism</keyword>
<dbReference type="GO" id="GO:0046512">
    <property type="term" value="P:sphingosine biosynthetic process"/>
    <property type="evidence" value="ECO:0007669"/>
    <property type="project" value="TreeGrafter"/>
</dbReference>
<accession>A0AAV1SET1</accession>
<sequence length="499" mass="54727">MDTMASNVLQLVNSTLERVTSALDFPSARAVVFGFQIGGHLFVEVILLVVILFLLSQKSYKPPKRPLTKKEIDELCDEWVPESLIPPITEEMRYEPPVLESAAGAHTIINGKDVVNFASANYLGLAGHEKQLESSTSALEKYGVGSCGPRGFYGTIDVHLDCEARIAKFLGTPDSILYSYGLSTMDEGVHWGIQNGLYLSRSTVVYFKHNDMDSLRNTLEKITAGNKRAKELRRYIIVEAVYQNSGQIAPLNEIIRLKEKYLFRVLLDESNSFGVLGRSGRGLTEYHGVPIEKVDIVTAAMGHALATEGGFCTGNSRVIDHQRLSSSGYVFSASLPPYLASAAITAIDVLEDNPALITKLKENTAVLWKGLSNIKGLSIASNPESPIVFLKLEKSTGSTKDDLQILEAIADRALKEDSVFVVTSKRSMLDKCRLPVGIRLFISAAHSDFDLLKACESLKRVSASISMVNMGLSHRIDSISEVDNEQLIKTDCIACSQVF</sequence>
<keyword evidence="11" id="KW-0812">Transmembrane</keyword>
<protein>
    <recommendedName>
        <fullName evidence="5">serine C-palmitoyltransferase</fullName>
        <ecNumber evidence="5">2.3.1.50</ecNumber>
    </recommendedName>
</protein>
<comment type="cofactor">
    <cofactor evidence="1">
        <name>pyridoxal 5'-phosphate</name>
        <dbReference type="ChEBI" id="CHEBI:597326"/>
    </cofactor>
</comment>
<evidence type="ECO:0000256" key="4">
    <source>
        <dbReference type="ARBA" id="ARBA00008392"/>
    </source>
</evidence>
<dbReference type="EC" id="2.3.1.50" evidence="5"/>
<dbReference type="GO" id="GO:0005783">
    <property type="term" value="C:endoplasmic reticulum"/>
    <property type="evidence" value="ECO:0007669"/>
    <property type="project" value="TreeGrafter"/>
</dbReference>
<evidence type="ECO:0000256" key="1">
    <source>
        <dbReference type="ARBA" id="ARBA00001933"/>
    </source>
</evidence>
<dbReference type="PANTHER" id="PTHR13693">
    <property type="entry name" value="CLASS II AMINOTRANSFERASE/8-AMINO-7-OXONONANOATE SYNTHASE"/>
    <property type="match status" value="1"/>
</dbReference>
<feature type="transmembrane region" description="Helical" evidence="11">
    <location>
        <begin position="33"/>
        <end position="55"/>
    </location>
</feature>
<dbReference type="GO" id="GO:0016020">
    <property type="term" value="C:membrane"/>
    <property type="evidence" value="ECO:0007669"/>
    <property type="project" value="GOC"/>
</dbReference>
<dbReference type="EMBL" id="CAWUPB010001176">
    <property type="protein sequence ID" value="CAK7349528.1"/>
    <property type="molecule type" value="Genomic_DNA"/>
</dbReference>
<dbReference type="Gene3D" id="3.90.1150.10">
    <property type="entry name" value="Aspartate Aminotransferase, domain 1"/>
    <property type="match status" value="1"/>
</dbReference>
<name>A0AAV1SET1_9ROSI</name>
<evidence type="ECO:0000256" key="11">
    <source>
        <dbReference type="SAM" id="Phobius"/>
    </source>
</evidence>
<evidence type="ECO:0000256" key="9">
    <source>
        <dbReference type="ARBA" id="ARBA00023098"/>
    </source>
</evidence>
<evidence type="ECO:0000256" key="6">
    <source>
        <dbReference type="ARBA" id="ARBA00022679"/>
    </source>
</evidence>
<dbReference type="GO" id="GO:0004758">
    <property type="term" value="F:serine C-palmitoyltransferase activity"/>
    <property type="evidence" value="ECO:0007669"/>
    <property type="project" value="TreeGrafter"/>
</dbReference>
<dbReference type="InterPro" id="IPR015421">
    <property type="entry name" value="PyrdxlP-dep_Trfase_major"/>
</dbReference>
<evidence type="ECO:0000256" key="8">
    <source>
        <dbReference type="ARBA" id="ARBA00022919"/>
    </source>
</evidence>
<reference evidence="13 14" key="1">
    <citation type="submission" date="2024-01" db="EMBL/GenBank/DDBJ databases">
        <authorList>
            <person name="Waweru B."/>
        </authorList>
    </citation>
    <scope>NUCLEOTIDE SEQUENCE [LARGE SCALE GENOMIC DNA]</scope>
</reference>
<dbReference type="Proteomes" id="UP001314170">
    <property type="component" value="Unassembled WGS sequence"/>
</dbReference>
<evidence type="ECO:0000259" key="12">
    <source>
        <dbReference type="Pfam" id="PF00155"/>
    </source>
</evidence>
<dbReference type="InterPro" id="IPR004839">
    <property type="entry name" value="Aminotransferase_I/II_large"/>
</dbReference>
<dbReference type="GO" id="GO:0030170">
    <property type="term" value="F:pyridoxal phosphate binding"/>
    <property type="evidence" value="ECO:0007669"/>
    <property type="project" value="InterPro"/>
</dbReference>
<gene>
    <name evidence="13" type="ORF">DCAF_LOCUS22247</name>
</gene>
<evidence type="ECO:0000256" key="3">
    <source>
        <dbReference type="ARBA" id="ARBA00004991"/>
    </source>
</evidence>
<feature type="domain" description="Aminotransferase class I/classII large" evidence="12">
    <location>
        <begin position="187"/>
        <end position="458"/>
    </location>
</feature>
<keyword evidence="7" id="KW-0663">Pyridoxal phosphate</keyword>
<comment type="similarity">
    <text evidence="4">Belongs to the class-II pyridoxal-phosphate-dependent aminotransferase family.</text>
</comment>
<comment type="pathway">
    <text evidence="3">Sphingolipid metabolism.</text>
</comment>
<dbReference type="PANTHER" id="PTHR13693:SF2">
    <property type="entry name" value="SERINE PALMITOYLTRANSFERASE 1"/>
    <property type="match status" value="1"/>
</dbReference>
<evidence type="ECO:0000256" key="7">
    <source>
        <dbReference type="ARBA" id="ARBA00022898"/>
    </source>
</evidence>
<keyword evidence="6" id="KW-0808">Transferase</keyword>
<proteinExistence type="inferred from homology"/>
<evidence type="ECO:0000256" key="2">
    <source>
        <dbReference type="ARBA" id="ARBA00004760"/>
    </source>
</evidence>
<organism evidence="13 14">
    <name type="scientific">Dovyalis caffra</name>
    <dbReference type="NCBI Taxonomy" id="77055"/>
    <lineage>
        <taxon>Eukaryota</taxon>
        <taxon>Viridiplantae</taxon>
        <taxon>Streptophyta</taxon>
        <taxon>Embryophyta</taxon>
        <taxon>Tracheophyta</taxon>
        <taxon>Spermatophyta</taxon>
        <taxon>Magnoliopsida</taxon>
        <taxon>eudicotyledons</taxon>
        <taxon>Gunneridae</taxon>
        <taxon>Pentapetalae</taxon>
        <taxon>rosids</taxon>
        <taxon>fabids</taxon>
        <taxon>Malpighiales</taxon>
        <taxon>Salicaceae</taxon>
        <taxon>Flacourtieae</taxon>
        <taxon>Dovyalis</taxon>
    </lineage>
</organism>
<evidence type="ECO:0000313" key="13">
    <source>
        <dbReference type="EMBL" id="CAK7349528.1"/>
    </source>
</evidence>
<dbReference type="GO" id="GO:0046513">
    <property type="term" value="P:ceramide biosynthetic process"/>
    <property type="evidence" value="ECO:0007669"/>
    <property type="project" value="TreeGrafter"/>
</dbReference>
<keyword evidence="11" id="KW-1133">Transmembrane helix</keyword>
<comment type="caution">
    <text evidence="13">The sequence shown here is derived from an EMBL/GenBank/DDBJ whole genome shotgun (WGS) entry which is preliminary data.</text>
</comment>
<keyword evidence="9" id="KW-0443">Lipid metabolism</keyword>
<dbReference type="InterPro" id="IPR050087">
    <property type="entry name" value="AON_synthase_class-II"/>
</dbReference>
<keyword evidence="14" id="KW-1185">Reference proteome</keyword>
<evidence type="ECO:0000256" key="10">
    <source>
        <dbReference type="ARBA" id="ARBA00023315"/>
    </source>
</evidence>
<evidence type="ECO:0000313" key="14">
    <source>
        <dbReference type="Proteomes" id="UP001314170"/>
    </source>
</evidence>
<keyword evidence="11" id="KW-0472">Membrane</keyword>